<dbReference type="PROSITE" id="PS50977">
    <property type="entry name" value="HTH_TETR_2"/>
    <property type="match status" value="1"/>
</dbReference>
<evidence type="ECO:0000313" key="7">
    <source>
        <dbReference type="EMBL" id="KIX15379.1"/>
    </source>
</evidence>
<name>A0A0D2JB70_9BACT</name>
<accession>A0A0D2JB70</accession>
<evidence type="ECO:0000259" key="6">
    <source>
        <dbReference type="PROSITE" id="PS50977"/>
    </source>
</evidence>
<dbReference type="GO" id="GO:0003677">
    <property type="term" value="F:DNA binding"/>
    <property type="evidence" value="ECO:0007669"/>
    <property type="project" value="UniProtKB-UniRule"/>
</dbReference>
<dbReference type="InterPro" id="IPR039538">
    <property type="entry name" value="BetI_C"/>
</dbReference>
<feature type="domain" description="HTH tetR-type" evidence="6">
    <location>
        <begin position="11"/>
        <end position="71"/>
    </location>
</feature>
<evidence type="ECO:0000256" key="4">
    <source>
        <dbReference type="ARBA" id="ARBA00023163"/>
    </source>
</evidence>
<dbReference type="Gene3D" id="1.10.10.60">
    <property type="entry name" value="Homeodomain-like"/>
    <property type="match status" value="1"/>
</dbReference>
<protein>
    <recommendedName>
        <fullName evidence="6">HTH tetR-type domain-containing protein</fullName>
    </recommendedName>
</protein>
<dbReference type="SUPFAM" id="SSF48498">
    <property type="entry name" value="Tetracyclin repressor-like, C-terminal domain"/>
    <property type="match status" value="1"/>
</dbReference>
<dbReference type="PANTHER" id="PTHR47506:SF6">
    <property type="entry name" value="HTH-TYPE TRANSCRIPTIONAL REPRESSOR NEMR"/>
    <property type="match status" value="1"/>
</dbReference>
<dbReference type="InterPro" id="IPR009057">
    <property type="entry name" value="Homeodomain-like_sf"/>
</dbReference>
<dbReference type="Pfam" id="PF13977">
    <property type="entry name" value="TetR_C_6"/>
    <property type="match status" value="1"/>
</dbReference>
<keyword evidence="8" id="KW-1185">Reference proteome</keyword>
<gene>
    <name evidence="7" type="ORF">X474_03320</name>
</gene>
<reference evidence="7 8" key="1">
    <citation type="submission" date="2013-11" db="EMBL/GenBank/DDBJ databases">
        <title>Metagenomic analysis of a methanogenic consortium involved in long chain n-alkane degradation.</title>
        <authorList>
            <person name="Davidova I.A."/>
            <person name="Callaghan A.V."/>
            <person name="Wawrik B."/>
            <person name="Pruitt S."/>
            <person name="Marks C."/>
            <person name="Duncan K.E."/>
            <person name="Suflita J.M."/>
        </authorList>
    </citation>
    <scope>NUCLEOTIDE SEQUENCE [LARGE SCALE GENOMIC DNA]</scope>
    <source>
        <strain evidence="7 8">SPR</strain>
    </source>
</reference>
<evidence type="ECO:0000256" key="5">
    <source>
        <dbReference type="PROSITE-ProRule" id="PRU00335"/>
    </source>
</evidence>
<dbReference type="Proteomes" id="UP000032233">
    <property type="component" value="Unassembled WGS sequence"/>
</dbReference>
<feature type="DNA-binding region" description="H-T-H motif" evidence="5">
    <location>
        <begin position="34"/>
        <end position="53"/>
    </location>
</feature>
<organism evidence="7 8">
    <name type="scientific">Dethiosulfatarculus sandiegensis</name>
    <dbReference type="NCBI Taxonomy" id="1429043"/>
    <lineage>
        <taxon>Bacteria</taxon>
        <taxon>Pseudomonadati</taxon>
        <taxon>Thermodesulfobacteriota</taxon>
        <taxon>Desulfarculia</taxon>
        <taxon>Desulfarculales</taxon>
        <taxon>Desulfarculaceae</taxon>
        <taxon>Dethiosulfatarculus</taxon>
    </lineage>
</organism>
<comment type="caution">
    <text evidence="7">The sequence shown here is derived from an EMBL/GenBank/DDBJ whole genome shotgun (WGS) entry which is preliminary data.</text>
</comment>
<sequence>MQETQTENTRDKKREQILESAALVFSQKGYRLTRMNDIAQKADMGKSTLYEYFTSKSDLFMAVFGWLKTRYQVTADGFALNGKSAQENLSNLIQGWVASLVDMDVHYQLIMEFWAATASSEVKDQLKQAFADIYQTYREVILKVIEIGMKRGELKEDLDPEAVSAGVIGALDGIFLQAWFKPEMDPTKISNHYITTLIQGLSADPHRS</sequence>
<evidence type="ECO:0000256" key="3">
    <source>
        <dbReference type="ARBA" id="ARBA00023125"/>
    </source>
</evidence>
<dbReference type="RefSeq" id="WP_044346678.1">
    <property type="nucleotide sequence ID" value="NZ_AZAC01000003.1"/>
</dbReference>
<dbReference type="STRING" id="1429043.X474_03320"/>
<keyword evidence="3 5" id="KW-0238">DNA-binding</keyword>
<dbReference type="EMBL" id="AZAC01000003">
    <property type="protein sequence ID" value="KIX15379.1"/>
    <property type="molecule type" value="Genomic_DNA"/>
</dbReference>
<dbReference type="OrthoDB" id="5431414at2"/>
<keyword evidence="2" id="KW-0805">Transcription regulation</keyword>
<dbReference type="SUPFAM" id="SSF46689">
    <property type="entry name" value="Homeodomain-like"/>
    <property type="match status" value="1"/>
</dbReference>
<dbReference type="Pfam" id="PF00440">
    <property type="entry name" value="TetR_N"/>
    <property type="match status" value="1"/>
</dbReference>
<evidence type="ECO:0000313" key="8">
    <source>
        <dbReference type="Proteomes" id="UP000032233"/>
    </source>
</evidence>
<evidence type="ECO:0000256" key="1">
    <source>
        <dbReference type="ARBA" id="ARBA00022491"/>
    </source>
</evidence>
<dbReference type="AlphaFoldDB" id="A0A0D2JB70"/>
<dbReference type="InterPro" id="IPR036271">
    <property type="entry name" value="Tet_transcr_reg_TetR-rel_C_sf"/>
</dbReference>
<dbReference type="InParanoid" id="A0A0D2JB70"/>
<proteinExistence type="predicted"/>
<dbReference type="Gene3D" id="1.10.357.10">
    <property type="entry name" value="Tetracycline Repressor, domain 2"/>
    <property type="match status" value="1"/>
</dbReference>
<evidence type="ECO:0000256" key="2">
    <source>
        <dbReference type="ARBA" id="ARBA00023015"/>
    </source>
</evidence>
<keyword evidence="4" id="KW-0804">Transcription</keyword>
<dbReference type="PANTHER" id="PTHR47506">
    <property type="entry name" value="TRANSCRIPTIONAL REGULATORY PROTEIN"/>
    <property type="match status" value="1"/>
</dbReference>
<dbReference type="InterPro" id="IPR001647">
    <property type="entry name" value="HTH_TetR"/>
</dbReference>
<keyword evidence="1" id="KW-0678">Repressor</keyword>
<dbReference type="PRINTS" id="PR00455">
    <property type="entry name" value="HTHTETR"/>
</dbReference>